<name>A0A0E9PY73_ANGAN</name>
<protein>
    <submittedName>
        <fullName evidence="1">Uncharacterized protein</fullName>
    </submittedName>
</protein>
<dbReference type="EMBL" id="GBXM01099138">
    <property type="protein sequence ID" value="JAH09439.1"/>
    <property type="molecule type" value="Transcribed_RNA"/>
</dbReference>
<dbReference type="AlphaFoldDB" id="A0A0E9PY73"/>
<organism evidence="1">
    <name type="scientific">Anguilla anguilla</name>
    <name type="common">European freshwater eel</name>
    <name type="synonym">Muraena anguilla</name>
    <dbReference type="NCBI Taxonomy" id="7936"/>
    <lineage>
        <taxon>Eukaryota</taxon>
        <taxon>Metazoa</taxon>
        <taxon>Chordata</taxon>
        <taxon>Craniata</taxon>
        <taxon>Vertebrata</taxon>
        <taxon>Euteleostomi</taxon>
        <taxon>Actinopterygii</taxon>
        <taxon>Neopterygii</taxon>
        <taxon>Teleostei</taxon>
        <taxon>Anguilliformes</taxon>
        <taxon>Anguillidae</taxon>
        <taxon>Anguilla</taxon>
    </lineage>
</organism>
<reference evidence="1" key="1">
    <citation type="submission" date="2014-11" db="EMBL/GenBank/DDBJ databases">
        <authorList>
            <person name="Amaro Gonzalez C."/>
        </authorList>
    </citation>
    <scope>NUCLEOTIDE SEQUENCE</scope>
</reference>
<evidence type="ECO:0000313" key="1">
    <source>
        <dbReference type="EMBL" id="JAH09439.1"/>
    </source>
</evidence>
<proteinExistence type="predicted"/>
<reference evidence="1" key="2">
    <citation type="journal article" date="2015" name="Fish Shellfish Immunol.">
        <title>Early steps in the European eel (Anguilla anguilla)-Vibrio vulnificus interaction in the gills: Role of the RtxA13 toxin.</title>
        <authorList>
            <person name="Callol A."/>
            <person name="Pajuelo D."/>
            <person name="Ebbesson L."/>
            <person name="Teles M."/>
            <person name="MacKenzie S."/>
            <person name="Amaro C."/>
        </authorList>
    </citation>
    <scope>NUCLEOTIDE SEQUENCE</scope>
</reference>
<accession>A0A0E9PY73</accession>
<sequence length="55" mass="6513">MWLVIHFLNSKISLKELYCLIFWISQVQNNNTVVVTVFCTRVTQSSELRVNFFSD</sequence>